<feature type="chain" id="PRO_5047279157" description="Integral membrane protein" evidence="2">
    <location>
        <begin position="30"/>
        <end position="230"/>
    </location>
</feature>
<reference evidence="4" key="1">
    <citation type="journal article" date="2019" name="Int. J. Syst. Evol. Microbiol.">
        <title>The Global Catalogue of Microorganisms (GCM) 10K type strain sequencing project: providing services to taxonomists for standard genome sequencing and annotation.</title>
        <authorList>
            <consortium name="The Broad Institute Genomics Platform"/>
            <consortium name="The Broad Institute Genome Sequencing Center for Infectious Disease"/>
            <person name="Wu L."/>
            <person name="Ma J."/>
        </authorList>
    </citation>
    <scope>NUCLEOTIDE SEQUENCE [LARGE SCALE GENOMIC DNA]</scope>
    <source>
        <strain evidence="4">JCM 16002</strain>
    </source>
</reference>
<keyword evidence="1" id="KW-1133">Transmembrane helix</keyword>
<evidence type="ECO:0008006" key="5">
    <source>
        <dbReference type="Google" id="ProtNLM"/>
    </source>
</evidence>
<dbReference type="EMBL" id="BAAAQG010000010">
    <property type="protein sequence ID" value="GAA1712922.1"/>
    <property type="molecule type" value="Genomic_DNA"/>
</dbReference>
<proteinExistence type="predicted"/>
<keyword evidence="1" id="KW-0812">Transmembrane</keyword>
<organism evidence="3 4">
    <name type="scientific">Dietzia cercidiphylli</name>
    <dbReference type="NCBI Taxonomy" id="498199"/>
    <lineage>
        <taxon>Bacteria</taxon>
        <taxon>Bacillati</taxon>
        <taxon>Actinomycetota</taxon>
        <taxon>Actinomycetes</taxon>
        <taxon>Mycobacteriales</taxon>
        <taxon>Dietziaceae</taxon>
        <taxon>Dietzia</taxon>
    </lineage>
</organism>
<protein>
    <recommendedName>
        <fullName evidence="5">Integral membrane protein</fullName>
    </recommendedName>
</protein>
<evidence type="ECO:0000313" key="3">
    <source>
        <dbReference type="EMBL" id="GAA1712922.1"/>
    </source>
</evidence>
<sequence>MNGYCDPMAQWRAVAVVLASVLTATVAHTAAGGSAPGPGGWAVVFLCLLPVAALARGRAGRGAPGLAVAGLLGQAVGHVALSVATLAPTAGHPGLSGHPSPAAGLPSAAAGHPSAAAGLGHGHGLGHVHGALPLPPGTGWGLTTQALAHTAHLDPSMLVAHLVGAVLTAVLVTAAAEGLRKVAARLVLLVRALLAPSTPFPGTPAAARDSAPVPVLLLTARTLRGPPLPA</sequence>
<keyword evidence="4" id="KW-1185">Reference proteome</keyword>
<evidence type="ECO:0000256" key="2">
    <source>
        <dbReference type="SAM" id="SignalP"/>
    </source>
</evidence>
<keyword evidence="1" id="KW-0472">Membrane</keyword>
<feature type="signal peptide" evidence="2">
    <location>
        <begin position="1"/>
        <end position="29"/>
    </location>
</feature>
<dbReference type="RefSeq" id="WP_179523825.1">
    <property type="nucleotide sequence ID" value="NZ_BAAAQG010000010.1"/>
</dbReference>
<feature type="transmembrane region" description="Helical" evidence="1">
    <location>
        <begin position="39"/>
        <end position="55"/>
    </location>
</feature>
<comment type="caution">
    <text evidence="3">The sequence shown here is derived from an EMBL/GenBank/DDBJ whole genome shotgun (WGS) entry which is preliminary data.</text>
</comment>
<evidence type="ECO:0000313" key="4">
    <source>
        <dbReference type="Proteomes" id="UP001500383"/>
    </source>
</evidence>
<accession>A0ABP4UW66</accession>
<dbReference type="Proteomes" id="UP001500383">
    <property type="component" value="Unassembled WGS sequence"/>
</dbReference>
<gene>
    <name evidence="3" type="ORF">GCM10009831_23260</name>
</gene>
<feature type="transmembrane region" description="Helical" evidence="1">
    <location>
        <begin position="158"/>
        <end position="176"/>
    </location>
</feature>
<keyword evidence="2" id="KW-0732">Signal</keyword>
<feature type="transmembrane region" description="Helical" evidence="1">
    <location>
        <begin position="67"/>
        <end position="87"/>
    </location>
</feature>
<evidence type="ECO:0000256" key="1">
    <source>
        <dbReference type="SAM" id="Phobius"/>
    </source>
</evidence>
<name>A0ABP4UW66_9ACTN</name>